<dbReference type="AlphaFoldDB" id="A0A6L2K4B2"/>
<evidence type="ECO:0000256" key="2">
    <source>
        <dbReference type="ARBA" id="ARBA00022723"/>
    </source>
</evidence>
<dbReference type="GO" id="GO:0004519">
    <property type="term" value="F:endonuclease activity"/>
    <property type="evidence" value="ECO:0007669"/>
    <property type="project" value="UniProtKB-KW"/>
</dbReference>
<proteinExistence type="predicted"/>
<dbReference type="InterPro" id="IPR013103">
    <property type="entry name" value="RVT_2"/>
</dbReference>
<feature type="domain" description="Reverse transcriptase Ty1/copia-type" evidence="12">
    <location>
        <begin position="1"/>
        <end position="104"/>
    </location>
</feature>
<evidence type="ECO:0000256" key="5">
    <source>
        <dbReference type="ARBA" id="ARBA00022842"/>
    </source>
</evidence>
<sequence>MDVKMAFLNDELREEVYVTQPEGFIDQDNPTHVYKLKKALYVLKKAPRAWYDLLSGFLLSNEFSKGAIDPTHFNKKSGHDILIVQIYVDHIIFASTNFDMCDEFAGSRDRPPMLTTRQYAQLRSRFLRYIDTRPNGDSLRKRILEEKEAIHSIWTKIGDEMYSTIDACKTAQEIWEAIERNNFTVATMQVNVQFLQQLQPEWSRFVMIVKQQHKLDEVSYHKLFDILKQYQKEVDELRAKRITRNANPLALFESQRTVNVVGARENESKRVKDSVYHKEKMLLCKQAEKAHYSYMAKFQEVPTADSGTDSEPLEQTEFEKYKDCNDHTVEYDKLERVNHKTNVSRPQYRSTQMKDKVLPNNSQVKLKKTEVEDHPRIPSISNKTKSVTACNDSLNSKTLNVNVVCATWGKCLVDSNHFACVTKMLNDVPFVLAMINLHQFLVMEIKFKETSGSTGVIMLKDSITISSQLVNFVIRIWRLSHLNFDYINLLLEKDVVIGLPRLTYVKDQLCSSCKVSKAKRSSFKTKTIPSSKGRLNLLHMDLCGPIRVASVNGKKCILDEGIDFEESFALVARLEAVWIFVAYVAHKSFPVYHMDVKTTFLYGLLKEEIYVTQPNGFMDPDHLEKDY</sequence>
<dbReference type="InterPro" id="IPR039537">
    <property type="entry name" value="Retrotran_Ty1/copia-like"/>
</dbReference>
<keyword evidence="8" id="KW-0239">DNA-directed DNA polymerase</keyword>
<keyword evidence="3" id="KW-0255">Endonuclease</keyword>
<dbReference type="GO" id="GO:0006310">
    <property type="term" value="P:DNA recombination"/>
    <property type="evidence" value="ECO:0007669"/>
    <property type="project" value="UniProtKB-KW"/>
</dbReference>
<keyword evidence="7" id="KW-0695">RNA-directed DNA polymerase</keyword>
<feature type="domain" description="Reverse transcriptase Ty1/copia-type" evidence="12">
    <location>
        <begin position="561"/>
        <end position="623"/>
    </location>
</feature>
<evidence type="ECO:0000256" key="1">
    <source>
        <dbReference type="ARBA" id="ARBA00022722"/>
    </source>
</evidence>
<dbReference type="GO" id="GO:0046872">
    <property type="term" value="F:metal ion binding"/>
    <property type="evidence" value="ECO:0007669"/>
    <property type="project" value="UniProtKB-KW"/>
</dbReference>
<evidence type="ECO:0000256" key="7">
    <source>
        <dbReference type="ARBA" id="ARBA00022918"/>
    </source>
</evidence>
<evidence type="ECO:0000256" key="9">
    <source>
        <dbReference type="ARBA" id="ARBA00023172"/>
    </source>
</evidence>
<dbReference type="PANTHER" id="PTHR42648:SF11">
    <property type="entry name" value="TRANSPOSON TY4-P GAG-POL POLYPROTEIN"/>
    <property type="match status" value="1"/>
</dbReference>
<keyword evidence="8" id="KW-0548">Nucleotidyltransferase</keyword>
<keyword evidence="9" id="KW-0233">DNA recombination</keyword>
<keyword evidence="8" id="KW-0808">Transferase</keyword>
<keyword evidence="2" id="KW-0479">Metal-binding</keyword>
<keyword evidence="10" id="KW-0511">Multifunctional enzyme</keyword>
<dbReference type="GO" id="GO:0003964">
    <property type="term" value="F:RNA-directed DNA polymerase activity"/>
    <property type="evidence" value="ECO:0007669"/>
    <property type="project" value="UniProtKB-KW"/>
</dbReference>
<evidence type="ECO:0000313" key="13">
    <source>
        <dbReference type="EMBL" id="GEU42704.1"/>
    </source>
</evidence>
<evidence type="ECO:0000256" key="11">
    <source>
        <dbReference type="SAM" id="Coils"/>
    </source>
</evidence>
<dbReference type="EMBL" id="BKCJ010001605">
    <property type="protein sequence ID" value="GEU42704.1"/>
    <property type="molecule type" value="Genomic_DNA"/>
</dbReference>
<dbReference type="Pfam" id="PF07727">
    <property type="entry name" value="RVT_2"/>
    <property type="match status" value="2"/>
</dbReference>
<feature type="coiled-coil region" evidence="11">
    <location>
        <begin position="220"/>
        <end position="247"/>
    </location>
</feature>
<dbReference type="GO" id="GO:0016787">
    <property type="term" value="F:hydrolase activity"/>
    <property type="evidence" value="ECO:0007669"/>
    <property type="project" value="UniProtKB-KW"/>
</dbReference>
<evidence type="ECO:0000256" key="4">
    <source>
        <dbReference type="ARBA" id="ARBA00022801"/>
    </source>
</evidence>
<keyword evidence="5" id="KW-0460">Magnesium</keyword>
<dbReference type="GO" id="GO:0003887">
    <property type="term" value="F:DNA-directed DNA polymerase activity"/>
    <property type="evidence" value="ECO:0007669"/>
    <property type="project" value="UniProtKB-KW"/>
</dbReference>
<gene>
    <name evidence="13" type="ORF">Tci_014682</name>
</gene>
<accession>A0A6L2K4B2</accession>
<reference evidence="13" key="1">
    <citation type="journal article" date="2019" name="Sci. Rep.">
        <title>Draft genome of Tanacetum cinerariifolium, the natural source of mosquito coil.</title>
        <authorList>
            <person name="Yamashiro T."/>
            <person name="Shiraishi A."/>
            <person name="Satake H."/>
            <person name="Nakayama K."/>
        </authorList>
    </citation>
    <scope>NUCLEOTIDE SEQUENCE</scope>
</reference>
<evidence type="ECO:0000256" key="8">
    <source>
        <dbReference type="ARBA" id="ARBA00022932"/>
    </source>
</evidence>
<comment type="caution">
    <text evidence="13">The sequence shown here is derived from an EMBL/GenBank/DDBJ whole genome shotgun (WGS) entry which is preliminary data.</text>
</comment>
<keyword evidence="11" id="KW-0175">Coiled coil</keyword>
<evidence type="ECO:0000256" key="6">
    <source>
        <dbReference type="ARBA" id="ARBA00022908"/>
    </source>
</evidence>
<organism evidence="13">
    <name type="scientific">Tanacetum cinerariifolium</name>
    <name type="common">Dalmatian daisy</name>
    <name type="synonym">Chrysanthemum cinerariifolium</name>
    <dbReference type="NCBI Taxonomy" id="118510"/>
    <lineage>
        <taxon>Eukaryota</taxon>
        <taxon>Viridiplantae</taxon>
        <taxon>Streptophyta</taxon>
        <taxon>Embryophyta</taxon>
        <taxon>Tracheophyta</taxon>
        <taxon>Spermatophyta</taxon>
        <taxon>Magnoliopsida</taxon>
        <taxon>eudicotyledons</taxon>
        <taxon>Gunneridae</taxon>
        <taxon>Pentapetalae</taxon>
        <taxon>asterids</taxon>
        <taxon>campanulids</taxon>
        <taxon>Asterales</taxon>
        <taxon>Asteraceae</taxon>
        <taxon>Asteroideae</taxon>
        <taxon>Anthemideae</taxon>
        <taxon>Anthemidinae</taxon>
        <taxon>Tanacetum</taxon>
    </lineage>
</organism>
<protein>
    <submittedName>
        <fullName evidence="13">Copia protein</fullName>
    </submittedName>
</protein>
<keyword evidence="4" id="KW-0378">Hydrolase</keyword>
<evidence type="ECO:0000256" key="10">
    <source>
        <dbReference type="ARBA" id="ARBA00023268"/>
    </source>
</evidence>
<dbReference type="GO" id="GO:0015074">
    <property type="term" value="P:DNA integration"/>
    <property type="evidence" value="ECO:0007669"/>
    <property type="project" value="UniProtKB-KW"/>
</dbReference>
<dbReference type="PANTHER" id="PTHR42648">
    <property type="entry name" value="TRANSPOSASE, PUTATIVE-RELATED"/>
    <property type="match status" value="1"/>
</dbReference>
<name>A0A6L2K4B2_TANCI</name>
<evidence type="ECO:0000256" key="3">
    <source>
        <dbReference type="ARBA" id="ARBA00022759"/>
    </source>
</evidence>
<evidence type="ECO:0000259" key="12">
    <source>
        <dbReference type="Pfam" id="PF07727"/>
    </source>
</evidence>
<keyword evidence="1" id="KW-0540">Nuclease</keyword>
<keyword evidence="6" id="KW-0229">DNA integration</keyword>